<reference evidence="1" key="1">
    <citation type="submission" date="2020-07" db="EMBL/GenBank/DDBJ databases">
        <title>Pseudomonas chaetoceroseae sp. nov., a new member of the Pseudomonas oleovorans group isolated from a culture of Chaetoceros calcitrans.</title>
        <authorList>
            <person name="Girard L."/>
            <person name="Lood C."/>
            <person name="De Mot R."/>
            <person name="Baudart J."/>
        </authorList>
    </citation>
    <scope>NUCLEOTIDE SEQUENCE</scope>
    <source>
        <strain evidence="1">536</strain>
    </source>
</reference>
<keyword evidence="2" id="KW-1185">Reference proteome</keyword>
<dbReference type="RefSeq" id="WP_196475221.1">
    <property type="nucleotide sequence ID" value="NZ_JACFYX020000010.1"/>
</dbReference>
<evidence type="ECO:0000313" key="2">
    <source>
        <dbReference type="Proteomes" id="UP000596932"/>
    </source>
</evidence>
<comment type="caution">
    <text evidence="1">The sequence shown here is derived from an EMBL/GenBank/DDBJ whole genome shotgun (WGS) entry which is preliminary data.</text>
</comment>
<dbReference type="AlphaFoldDB" id="A0A931GBV5"/>
<sequence length="296" mass="33814">MDAFKDRIIQEWGGVNFSFFNESIWSSSLQQKDLARVRGFLINSGISNVDISLVIPPDSSTSRQRWSKYYDPSGQCVSSLVEEPIPGGSNNIKFTFCYSSVEDRQDGQTQELHTVNILRLIFGVPIARELLLTRSFSNNTCQPISHSEKGFASYFDTQNLNFFNDPDIEKARIRQLPPESTILLDKAFSQIFPIERFVLMWSAFEAVISSLPIPGNNGDKRKKYFNNELGSQIINNEVFRLHRIRCDIFKEGKFSGDQIEKDCWSLYAALQLAILEDSEQRQAFTRGYEKALSSDD</sequence>
<organism evidence="1 2">
    <name type="scientific">Pseudomonas chaetocerotis</name>
    <dbReference type="NCBI Taxonomy" id="2758695"/>
    <lineage>
        <taxon>Bacteria</taxon>
        <taxon>Pseudomonadati</taxon>
        <taxon>Pseudomonadota</taxon>
        <taxon>Gammaproteobacteria</taxon>
        <taxon>Pseudomonadales</taxon>
        <taxon>Pseudomonadaceae</taxon>
        <taxon>Pseudomonas</taxon>
    </lineage>
</organism>
<dbReference type="Proteomes" id="UP000596932">
    <property type="component" value="Unassembled WGS sequence"/>
</dbReference>
<gene>
    <name evidence="1" type="ORF">H3221_12125</name>
</gene>
<evidence type="ECO:0000313" key="1">
    <source>
        <dbReference type="EMBL" id="MBG0835854.1"/>
    </source>
</evidence>
<protein>
    <submittedName>
        <fullName evidence="1">Uncharacterized protein</fullName>
    </submittedName>
</protein>
<dbReference type="EMBL" id="JACFYX010000010">
    <property type="protein sequence ID" value="MBG0835854.1"/>
    <property type="molecule type" value="Genomic_DNA"/>
</dbReference>
<proteinExistence type="predicted"/>
<name>A0A931GBV5_9PSED</name>
<accession>A0A931GBV5</accession>